<evidence type="ECO:0000256" key="2">
    <source>
        <dbReference type="SAM" id="MobiDB-lite"/>
    </source>
</evidence>
<dbReference type="OrthoDB" id="6158625at2759"/>
<name>H2Y289_CIOIN</name>
<reference evidence="3" key="2">
    <citation type="journal article" date="2008" name="Genome Biol.">
        <title>Improved genome assembly and evidence-based global gene model set for the chordate Ciona intestinalis: new insight into intron and operon populations.</title>
        <authorList>
            <person name="Satou Y."/>
            <person name="Mineta K."/>
            <person name="Ogasawara M."/>
            <person name="Sasakura Y."/>
            <person name="Shoguchi E."/>
            <person name="Ueno K."/>
            <person name="Yamada L."/>
            <person name="Matsumoto J."/>
            <person name="Wasserscheid J."/>
            <person name="Dewar K."/>
            <person name="Wiley G.B."/>
            <person name="Macmil S.L."/>
            <person name="Roe B.A."/>
            <person name="Zeller R.W."/>
            <person name="Hastings K.E."/>
            <person name="Lemaire P."/>
            <person name="Lindquist E."/>
            <person name="Endo T."/>
            <person name="Hotta K."/>
            <person name="Inaba K."/>
        </authorList>
    </citation>
    <scope>NUCLEOTIDE SEQUENCE [LARGE SCALE GENOMIC DNA]</scope>
    <source>
        <strain evidence="3">wild type</strain>
    </source>
</reference>
<dbReference type="AlphaFoldDB" id="H2Y289"/>
<dbReference type="GeneID" id="100181173"/>
<feature type="coiled-coil region" evidence="1">
    <location>
        <begin position="216"/>
        <end position="243"/>
    </location>
</feature>
<dbReference type="RefSeq" id="XP_018666919.1">
    <property type="nucleotide sequence ID" value="XM_018811374.2"/>
</dbReference>
<dbReference type="GeneTree" id="ENSGT00720000110090"/>
<gene>
    <name evidence="3" type="primary">LOC100181173</name>
</gene>
<keyword evidence="4" id="KW-1185">Reference proteome</keyword>
<dbReference type="Proteomes" id="UP000008144">
    <property type="component" value="Chromosome 3"/>
</dbReference>
<feature type="coiled-coil region" evidence="1">
    <location>
        <begin position="29"/>
        <end position="102"/>
    </location>
</feature>
<reference evidence="3" key="3">
    <citation type="submission" date="2025-08" db="UniProtKB">
        <authorList>
            <consortium name="Ensembl"/>
        </authorList>
    </citation>
    <scope>IDENTIFICATION</scope>
</reference>
<dbReference type="EMBL" id="EAAA01001826">
    <property type="status" value="NOT_ANNOTATED_CDS"/>
    <property type="molecule type" value="Genomic_DNA"/>
</dbReference>
<dbReference type="HOGENOM" id="CLU_821248_0_0_1"/>
<proteinExistence type="predicted"/>
<sequence length="338" mass="39285">MHLSQKSRELCKDVEEKERKILEEQTYKERGLNQQNKSLNDKLECLNCKLSALYTEKLGIEKDLENIELKREEEKKIRDENEEKLRTENKEILSNVESLQLELAHVISKAKDLSVEFEHKEHCFTNTISDVCHKLSLLHRNMRPLSSDLRSFTFPASQSACKKSLAELTEISELVSRAGNEILSEVVRLRRDARKRPDFMSTLRSNSDASIASEEVKMLRTKLTDKDNELQHLQKTMNEWKDSTTQRLAKKFQEELNLQVERKISQQRNDQLRQMLNGAKAPDPPTYQHKPPNPTNGTSTVKLLCHLQGRVKQLRTENDLLRSSSFISELTDHRNHEG</sequence>
<evidence type="ECO:0000256" key="1">
    <source>
        <dbReference type="SAM" id="Coils"/>
    </source>
</evidence>
<accession>A0A1W5B818</accession>
<reference evidence="3" key="4">
    <citation type="submission" date="2025-09" db="UniProtKB">
        <authorList>
            <consortium name="Ensembl"/>
        </authorList>
    </citation>
    <scope>IDENTIFICATION</scope>
</reference>
<organism evidence="3 4">
    <name type="scientific">Ciona intestinalis</name>
    <name type="common">Transparent sea squirt</name>
    <name type="synonym">Ascidia intestinalis</name>
    <dbReference type="NCBI Taxonomy" id="7719"/>
    <lineage>
        <taxon>Eukaryota</taxon>
        <taxon>Metazoa</taxon>
        <taxon>Chordata</taxon>
        <taxon>Tunicata</taxon>
        <taxon>Ascidiacea</taxon>
        <taxon>Phlebobranchia</taxon>
        <taxon>Cionidae</taxon>
        <taxon>Ciona</taxon>
    </lineage>
</organism>
<feature type="region of interest" description="Disordered" evidence="2">
    <location>
        <begin position="277"/>
        <end position="298"/>
    </location>
</feature>
<dbReference type="Ensembl" id="ENSCINT00000036780.1">
    <property type="protein sequence ID" value="ENSCINP00000036024.1"/>
    <property type="gene ID" value="ENSCING00000021190.1"/>
</dbReference>
<evidence type="ECO:0000313" key="3">
    <source>
        <dbReference type="Ensembl" id="ENSCINP00000036024.1"/>
    </source>
</evidence>
<evidence type="ECO:0000313" key="4">
    <source>
        <dbReference type="Proteomes" id="UP000008144"/>
    </source>
</evidence>
<keyword evidence="1" id="KW-0175">Coiled coil</keyword>
<protein>
    <submittedName>
        <fullName evidence="3">Uncharacterized LOC100181173</fullName>
    </submittedName>
</protein>
<dbReference type="KEGG" id="cin:100181173"/>
<accession>H2Y289</accession>
<dbReference type="InParanoid" id="H2Y289"/>
<reference evidence="4" key="1">
    <citation type="journal article" date="2002" name="Science">
        <title>The draft genome of Ciona intestinalis: insights into chordate and vertebrate origins.</title>
        <authorList>
            <person name="Dehal P."/>
            <person name="Satou Y."/>
            <person name="Campbell R.K."/>
            <person name="Chapman J."/>
            <person name="Degnan B."/>
            <person name="De Tomaso A."/>
            <person name="Davidson B."/>
            <person name="Di Gregorio A."/>
            <person name="Gelpke M."/>
            <person name="Goodstein D.M."/>
            <person name="Harafuji N."/>
            <person name="Hastings K.E."/>
            <person name="Ho I."/>
            <person name="Hotta K."/>
            <person name="Huang W."/>
            <person name="Kawashima T."/>
            <person name="Lemaire P."/>
            <person name="Martinez D."/>
            <person name="Meinertzhagen I.A."/>
            <person name="Necula S."/>
            <person name="Nonaka M."/>
            <person name="Putnam N."/>
            <person name="Rash S."/>
            <person name="Saiga H."/>
            <person name="Satake M."/>
            <person name="Terry A."/>
            <person name="Yamada L."/>
            <person name="Wang H.G."/>
            <person name="Awazu S."/>
            <person name="Azumi K."/>
            <person name="Boore J."/>
            <person name="Branno M."/>
            <person name="Chin-Bow S."/>
            <person name="DeSantis R."/>
            <person name="Doyle S."/>
            <person name="Francino P."/>
            <person name="Keys D.N."/>
            <person name="Haga S."/>
            <person name="Hayashi H."/>
            <person name="Hino K."/>
            <person name="Imai K.S."/>
            <person name="Inaba K."/>
            <person name="Kano S."/>
            <person name="Kobayashi K."/>
            <person name="Kobayashi M."/>
            <person name="Lee B.I."/>
            <person name="Makabe K.W."/>
            <person name="Manohar C."/>
            <person name="Matassi G."/>
            <person name="Medina M."/>
            <person name="Mochizuki Y."/>
            <person name="Mount S."/>
            <person name="Morishita T."/>
            <person name="Miura S."/>
            <person name="Nakayama A."/>
            <person name="Nishizaka S."/>
            <person name="Nomoto H."/>
            <person name="Ohta F."/>
            <person name="Oishi K."/>
            <person name="Rigoutsos I."/>
            <person name="Sano M."/>
            <person name="Sasaki A."/>
            <person name="Sasakura Y."/>
            <person name="Shoguchi E."/>
            <person name="Shin-i T."/>
            <person name="Spagnuolo A."/>
            <person name="Stainier D."/>
            <person name="Suzuki M.M."/>
            <person name="Tassy O."/>
            <person name="Takatori N."/>
            <person name="Tokuoka M."/>
            <person name="Yagi K."/>
            <person name="Yoshizaki F."/>
            <person name="Wada S."/>
            <person name="Zhang C."/>
            <person name="Hyatt P.D."/>
            <person name="Larimer F."/>
            <person name="Detter C."/>
            <person name="Doggett N."/>
            <person name="Glavina T."/>
            <person name="Hawkins T."/>
            <person name="Richardson P."/>
            <person name="Lucas S."/>
            <person name="Kohara Y."/>
            <person name="Levine M."/>
            <person name="Satoh N."/>
            <person name="Rokhsar D.S."/>
        </authorList>
    </citation>
    <scope>NUCLEOTIDE SEQUENCE [LARGE SCALE GENOMIC DNA]</scope>
</reference>